<feature type="transmembrane region" description="Helical" evidence="2">
    <location>
        <begin position="12"/>
        <end position="31"/>
    </location>
</feature>
<evidence type="ECO:0000259" key="3">
    <source>
        <dbReference type="PROSITE" id="PS51352"/>
    </source>
</evidence>
<dbReference type="InterPro" id="IPR013766">
    <property type="entry name" value="Thioredoxin_domain"/>
</dbReference>
<dbReference type="Proteomes" id="UP000238348">
    <property type="component" value="Chromosome"/>
</dbReference>
<sequence>MAEPESSSSKILYPAVAVLLALSALFGLFVLPRLSPGVGGMIGAEAPDVTLPVAANGDPGARMQLAELKGQPVILDFWATWCGPCAVQAPILERIARRYQGKGLVVLGVNVDDPPHVASQYAIQKGLSYPILIDVTRDASARYGVDKLPSLVVIDRQGKIAAYLTGIVDEESLSEIVAATL</sequence>
<dbReference type="PANTHER" id="PTHR42852:SF13">
    <property type="entry name" value="PROTEIN DIPZ"/>
    <property type="match status" value="1"/>
</dbReference>
<keyword evidence="2" id="KW-1133">Transmembrane helix</keyword>
<evidence type="ECO:0000313" key="4">
    <source>
        <dbReference type="EMBL" id="AUX48987.1"/>
    </source>
</evidence>
<dbReference type="SUPFAM" id="SSF52833">
    <property type="entry name" value="Thioredoxin-like"/>
    <property type="match status" value="1"/>
</dbReference>
<gene>
    <name evidence="4" type="primary">trxA</name>
    <name evidence="4" type="ORF">SOCE26_105320</name>
</gene>
<dbReference type="PROSITE" id="PS51352">
    <property type="entry name" value="THIOREDOXIN_2"/>
    <property type="match status" value="1"/>
</dbReference>
<dbReference type="Gene3D" id="3.40.30.10">
    <property type="entry name" value="Glutaredoxin"/>
    <property type="match status" value="1"/>
</dbReference>
<dbReference type="OrthoDB" id="9813820at2"/>
<dbReference type="AlphaFoldDB" id="A0A2L0FBV1"/>
<reference evidence="4 5" key="1">
    <citation type="submission" date="2015-09" db="EMBL/GenBank/DDBJ databases">
        <title>Sorangium comparison.</title>
        <authorList>
            <person name="Zaburannyi N."/>
            <person name="Bunk B."/>
            <person name="Overmann J."/>
            <person name="Mueller R."/>
        </authorList>
    </citation>
    <scope>NUCLEOTIDE SEQUENCE [LARGE SCALE GENOMIC DNA]</scope>
    <source>
        <strain evidence="4 5">So ce26</strain>
    </source>
</reference>
<dbReference type="EMBL" id="CP012673">
    <property type="protein sequence ID" value="AUX48987.1"/>
    <property type="molecule type" value="Genomic_DNA"/>
</dbReference>
<dbReference type="InterPro" id="IPR050553">
    <property type="entry name" value="Thioredoxin_ResA/DsbE_sf"/>
</dbReference>
<proteinExistence type="predicted"/>
<dbReference type="PANTHER" id="PTHR42852">
    <property type="entry name" value="THIOL:DISULFIDE INTERCHANGE PROTEIN DSBE"/>
    <property type="match status" value="1"/>
</dbReference>
<protein>
    <submittedName>
        <fullName evidence="4">Thioredoxin</fullName>
    </submittedName>
</protein>
<feature type="domain" description="Thioredoxin" evidence="3">
    <location>
        <begin position="40"/>
        <end position="181"/>
    </location>
</feature>
<keyword evidence="1" id="KW-0676">Redox-active center</keyword>
<evidence type="ECO:0000313" key="5">
    <source>
        <dbReference type="Proteomes" id="UP000238348"/>
    </source>
</evidence>
<evidence type="ECO:0000256" key="1">
    <source>
        <dbReference type="ARBA" id="ARBA00023284"/>
    </source>
</evidence>
<dbReference type="PROSITE" id="PS00194">
    <property type="entry name" value="THIOREDOXIN_1"/>
    <property type="match status" value="1"/>
</dbReference>
<dbReference type="RefSeq" id="WP_104986766.1">
    <property type="nucleotide sequence ID" value="NZ_CP012673.1"/>
</dbReference>
<organism evidence="4 5">
    <name type="scientific">Sorangium cellulosum</name>
    <name type="common">Polyangium cellulosum</name>
    <dbReference type="NCBI Taxonomy" id="56"/>
    <lineage>
        <taxon>Bacteria</taxon>
        <taxon>Pseudomonadati</taxon>
        <taxon>Myxococcota</taxon>
        <taxon>Polyangia</taxon>
        <taxon>Polyangiales</taxon>
        <taxon>Polyangiaceae</taxon>
        <taxon>Sorangium</taxon>
    </lineage>
</organism>
<dbReference type="InterPro" id="IPR000866">
    <property type="entry name" value="AhpC/TSA"/>
</dbReference>
<keyword evidence="2" id="KW-0812">Transmembrane</keyword>
<accession>A0A2L0FBV1</accession>
<dbReference type="CDD" id="cd02966">
    <property type="entry name" value="TlpA_like_family"/>
    <property type="match status" value="1"/>
</dbReference>
<keyword evidence="2" id="KW-0472">Membrane</keyword>
<dbReference type="InterPro" id="IPR036249">
    <property type="entry name" value="Thioredoxin-like_sf"/>
</dbReference>
<dbReference type="GO" id="GO:0016209">
    <property type="term" value="F:antioxidant activity"/>
    <property type="evidence" value="ECO:0007669"/>
    <property type="project" value="InterPro"/>
</dbReference>
<name>A0A2L0FBV1_SORCE</name>
<dbReference type="GO" id="GO:0016491">
    <property type="term" value="F:oxidoreductase activity"/>
    <property type="evidence" value="ECO:0007669"/>
    <property type="project" value="InterPro"/>
</dbReference>
<dbReference type="InterPro" id="IPR017937">
    <property type="entry name" value="Thioredoxin_CS"/>
</dbReference>
<dbReference type="Pfam" id="PF00578">
    <property type="entry name" value="AhpC-TSA"/>
    <property type="match status" value="1"/>
</dbReference>
<evidence type="ECO:0000256" key="2">
    <source>
        <dbReference type="SAM" id="Phobius"/>
    </source>
</evidence>